<name>D2IYW9_9CAUD</name>
<gene>
    <name evidence="1" type="primary">gp47</name>
</gene>
<sequence length="93" mass="10788">MIYNHRCKIVKNITTDEGYLGEEVISKEVKTVPCSIHNISFDEQIAFFGKYNKNALKVHLQGYFFFDEINIDGISKNIFDVKFHRNSTVVILT</sequence>
<dbReference type="GeneID" id="8676580"/>
<dbReference type="KEGG" id="vg:8676580"/>
<evidence type="ECO:0000313" key="1">
    <source>
        <dbReference type="EMBL" id="ACZ63746.1"/>
    </source>
</evidence>
<evidence type="ECO:0000313" key="2">
    <source>
        <dbReference type="Proteomes" id="UP000000633"/>
    </source>
</evidence>
<dbReference type="EMBL" id="GQ478081">
    <property type="protein sequence ID" value="ACZ63746.1"/>
    <property type="molecule type" value="Genomic_DNA"/>
</dbReference>
<dbReference type="RefSeq" id="YP_003347504.1">
    <property type="nucleotide sequence ID" value="NC_013646.1"/>
</dbReference>
<protein>
    <submittedName>
        <fullName evidence="1">Uncharacterized protein</fullName>
    </submittedName>
</protein>
<dbReference type="Proteomes" id="UP000000633">
    <property type="component" value="Segment"/>
</dbReference>
<keyword evidence="2" id="KW-1185">Reference proteome</keyword>
<proteinExistence type="predicted"/>
<dbReference type="OrthoDB" id="32722at10239"/>
<reference evidence="1 2" key="1">
    <citation type="journal article" date="2010" name="J. Bacteriol.">
        <title>Comparative genomics and transduction potential of Enterococcus faecalis temperate bacteriophages.</title>
        <authorList>
            <person name="Yasmin A."/>
            <person name="Kenny J.G."/>
            <person name="Shankar J."/>
            <person name="Darby A.C."/>
            <person name="Hall N."/>
            <person name="Edwards C."/>
            <person name="Horsburgh M.J."/>
        </authorList>
    </citation>
    <scope>NUCLEOTIDE SEQUENCE</scope>
    <source>
        <strain evidence="1">PhiFL1A</strain>
    </source>
</reference>
<organism evidence="1 2">
    <name type="scientific">Enterococcus phage phiFL1A</name>
    <dbReference type="NCBI Taxonomy" id="673832"/>
    <lineage>
        <taxon>Viruses</taxon>
        <taxon>Duplodnaviria</taxon>
        <taxon>Heunggongvirae</taxon>
        <taxon>Uroviricota</taxon>
        <taxon>Caudoviricetes</taxon>
        <taxon>Phifelvirus</taxon>
        <taxon>Phifelvirus FL1</taxon>
    </lineage>
</organism>
<accession>D2IYW9</accession>